<dbReference type="STRING" id="35622.SAMN04489764_0202"/>
<dbReference type="PROSITE" id="PS51257">
    <property type="entry name" value="PROKAR_LIPOPROTEIN"/>
    <property type="match status" value="1"/>
</dbReference>
<evidence type="ECO:0000313" key="3">
    <source>
        <dbReference type="Proteomes" id="UP000217103"/>
    </source>
</evidence>
<protein>
    <recommendedName>
        <fullName evidence="4">Small secreted protein</fullName>
    </recommendedName>
</protein>
<organism evidence="2 3">
    <name type="scientific">Thermostaphylospora chromogena</name>
    <dbReference type="NCBI Taxonomy" id="35622"/>
    <lineage>
        <taxon>Bacteria</taxon>
        <taxon>Bacillati</taxon>
        <taxon>Actinomycetota</taxon>
        <taxon>Actinomycetes</taxon>
        <taxon>Streptosporangiales</taxon>
        <taxon>Thermomonosporaceae</taxon>
        <taxon>Thermostaphylospora</taxon>
    </lineage>
</organism>
<name>A0A1H0ZXI3_9ACTN</name>
<proteinExistence type="predicted"/>
<evidence type="ECO:0000256" key="1">
    <source>
        <dbReference type="SAM" id="SignalP"/>
    </source>
</evidence>
<evidence type="ECO:0008006" key="4">
    <source>
        <dbReference type="Google" id="ProtNLM"/>
    </source>
</evidence>
<gene>
    <name evidence="2" type="ORF">SAMN04489764_0202</name>
</gene>
<dbReference type="AlphaFoldDB" id="A0A1H0ZXI3"/>
<reference evidence="2 3" key="1">
    <citation type="submission" date="2016-10" db="EMBL/GenBank/DDBJ databases">
        <authorList>
            <person name="de Groot N.N."/>
        </authorList>
    </citation>
    <scope>NUCLEOTIDE SEQUENCE [LARGE SCALE GENOMIC DNA]</scope>
    <source>
        <strain evidence="2 3">DSM 43794</strain>
    </source>
</reference>
<feature type="signal peptide" evidence="1">
    <location>
        <begin position="1"/>
        <end position="28"/>
    </location>
</feature>
<keyword evidence="1" id="KW-0732">Signal</keyword>
<feature type="chain" id="PRO_5039251547" description="Small secreted protein" evidence="1">
    <location>
        <begin position="29"/>
        <end position="125"/>
    </location>
</feature>
<dbReference type="Proteomes" id="UP000217103">
    <property type="component" value="Unassembled WGS sequence"/>
</dbReference>
<keyword evidence="3" id="KW-1185">Reference proteome</keyword>
<dbReference type="OrthoDB" id="3539324at2"/>
<dbReference type="RefSeq" id="WP_093256911.1">
    <property type="nucleotide sequence ID" value="NZ_FNKK01000002.1"/>
</dbReference>
<dbReference type="EMBL" id="FNKK01000002">
    <property type="protein sequence ID" value="SDQ32165.1"/>
    <property type="molecule type" value="Genomic_DNA"/>
</dbReference>
<evidence type="ECO:0000313" key="2">
    <source>
        <dbReference type="EMBL" id="SDQ32165.1"/>
    </source>
</evidence>
<sequence>MFNVLSRRLLAVAAASVAFMGLTTACSAVDTAATCSEATKILQDYTSQVTSNIGDLDAVNKANKEMSDKFKALASQADGELATVLNDVATSFDTSLDADSADPNAALEFGKNAQEALTKLGKACS</sequence>
<accession>A0A1H0ZXI3</accession>